<comment type="caution">
    <text evidence="2">The sequence shown here is derived from an EMBL/GenBank/DDBJ whole genome shotgun (WGS) entry which is preliminary data.</text>
</comment>
<dbReference type="Proteomes" id="UP000751190">
    <property type="component" value="Unassembled WGS sequence"/>
</dbReference>
<evidence type="ECO:0000313" key="3">
    <source>
        <dbReference type="Proteomes" id="UP000751190"/>
    </source>
</evidence>
<keyword evidence="1" id="KW-0812">Transmembrane</keyword>
<gene>
    <name evidence="2" type="ORF">KFE25_009924</name>
</gene>
<sequence length="308" mass="32702">MEQLSPELNSLHNRLVASQKEGARVRRSIQQPALRATGVMALGGIAVLVGFLVADLACYAVFGVLLLFPAAFAAILALLPTDQELIRIGTLNGAATNVLLTLAFALLAWQNALVEARADGMCYRRNGSSQPCAVNNAEVAYTAAFAVVSFVQAVRQLRAYAIGLPARAMLDLLWRVGGAHSMLFGVYAPNVSYAHASLAFLASRGGAVGTAAGIAALLGGRSPDEVQSTASALLRAVQADLVQREGLRESTPNPQLYKLSTPALAHQVDAFVSHSWADDAELKWVALQAWREAFKADHGRESENVGIK</sequence>
<accession>A0A8J6CAX8</accession>
<feature type="transmembrane region" description="Helical" evidence="1">
    <location>
        <begin position="59"/>
        <end position="79"/>
    </location>
</feature>
<keyword evidence="3" id="KW-1185">Reference proteome</keyword>
<dbReference type="EMBL" id="JAGTXO010000012">
    <property type="protein sequence ID" value="KAG8464556.1"/>
    <property type="molecule type" value="Genomic_DNA"/>
</dbReference>
<name>A0A8J6CAX8_DIALT</name>
<proteinExistence type="predicted"/>
<organism evidence="2 3">
    <name type="scientific">Diacronema lutheri</name>
    <name type="common">Unicellular marine alga</name>
    <name type="synonym">Monochrysis lutheri</name>
    <dbReference type="NCBI Taxonomy" id="2081491"/>
    <lineage>
        <taxon>Eukaryota</taxon>
        <taxon>Haptista</taxon>
        <taxon>Haptophyta</taxon>
        <taxon>Pavlovophyceae</taxon>
        <taxon>Pavlovales</taxon>
        <taxon>Pavlovaceae</taxon>
        <taxon>Diacronema</taxon>
    </lineage>
</organism>
<evidence type="ECO:0000256" key="1">
    <source>
        <dbReference type="SAM" id="Phobius"/>
    </source>
</evidence>
<keyword evidence="1" id="KW-0472">Membrane</keyword>
<feature type="transmembrane region" description="Helical" evidence="1">
    <location>
        <begin position="33"/>
        <end position="53"/>
    </location>
</feature>
<feature type="transmembrane region" description="Helical" evidence="1">
    <location>
        <begin position="91"/>
        <end position="109"/>
    </location>
</feature>
<reference evidence="2" key="1">
    <citation type="submission" date="2021-05" db="EMBL/GenBank/DDBJ databases">
        <title>The genome of the haptophyte Pavlova lutheri (Diacronema luteri, Pavlovales) - a model for lipid biosynthesis in eukaryotic algae.</title>
        <authorList>
            <person name="Hulatt C.J."/>
            <person name="Posewitz M.C."/>
        </authorList>
    </citation>
    <scope>NUCLEOTIDE SEQUENCE</scope>
    <source>
        <strain evidence="2">NIVA-4/92</strain>
    </source>
</reference>
<evidence type="ECO:0000313" key="2">
    <source>
        <dbReference type="EMBL" id="KAG8464556.1"/>
    </source>
</evidence>
<keyword evidence="1" id="KW-1133">Transmembrane helix</keyword>
<protein>
    <submittedName>
        <fullName evidence="2">Uncharacterized protein</fullName>
    </submittedName>
</protein>
<dbReference type="AlphaFoldDB" id="A0A8J6CAX8"/>